<accession>A0ABQ0E136</accession>
<reference evidence="1 2" key="1">
    <citation type="journal article" date="2025" name="Int. J. Syst. Evol. Microbiol.">
        <title>Desulfovibrio falkowii sp. nov., Porphyromonas miyakawae sp. nov., Mediterraneibacter flintii sp. nov. and Owariibacterium komagatae gen. nov., sp. nov., isolated from human faeces.</title>
        <authorList>
            <person name="Hamaguchi T."/>
            <person name="Ohara M."/>
            <person name="Hisatomi A."/>
            <person name="Sekiguchi K."/>
            <person name="Takeda J.I."/>
            <person name="Ueyama J."/>
            <person name="Ito M."/>
            <person name="Nishiwaki H."/>
            <person name="Ogi T."/>
            <person name="Hirayama M."/>
            <person name="Ohkuma M."/>
            <person name="Sakamoto M."/>
            <person name="Ohno K."/>
        </authorList>
    </citation>
    <scope>NUCLEOTIDE SEQUENCE [LARGE SCALE GENOMIC DNA]</scope>
    <source>
        <strain evidence="1 2">13CB11C</strain>
    </source>
</reference>
<evidence type="ECO:0008006" key="3">
    <source>
        <dbReference type="Google" id="ProtNLM"/>
    </source>
</evidence>
<dbReference type="InterPro" id="IPR024492">
    <property type="entry name" value="DUF2764"/>
</dbReference>
<dbReference type="RefSeq" id="WP_411915235.1">
    <property type="nucleotide sequence ID" value="NZ_BAAFSF010000001.1"/>
</dbReference>
<name>A0ABQ0E136_9PORP</name>
<dbReference type="Pfam" id="PF10962">
    <property type="entry name" value="DUF2764"/>
    <property type="match status" value="1"/>
</dbReference>
<proteinExistence type="predicted"/>
<dbReference type="EMBL" id="BAAFSF010000001">
    <property type="protein sequence ID" value="GAB1251424.1"/>
    <property type="molecule type" value="Genomic_DNA"/>
</dbReference>
<dbReference type="Proteomes" id="UP001628220">
    <property type="component" value="Unassembled WGS sequence"/>
</dbReference>
<comment type="caution">
    <text evidence="1">The sequence shown here is derived from an EMBL/GenBank/DDBJ whole genome shotgun (WGS) entry which is preliminary data.</text>
</comment>
<protein>
    <recommendedName>
        <fullName evidence="3">DUF2764 domain-containing protein</fullName>
    </recommendedName>
</protein>
<gene>
    <name evidence="1" type="ORF">Tsumi_05280</name>
</gene>
<evidence type="ECO:0000313" key="1">
    <source>
        <dbReference type="EMBL" id="GAB1251424.1"/>
    </source>
</evidence>
<keyword evidence="2" id="KW-1185">Reference proteome</keyword>
<evidence type="ECO:0000313" key="2">
    <source>
        <dbReference type="Proteomes" id="UP001628220"/>
    </source>
</evidence>
<organism evidence="1 2">
    <name type="scientific">Porphyromonas miyakawae</name>
    <dbReference type="NCBI Taxonomy" id="3137470"/>
    <lineage>
        <taxon>Bacteria</taxon>
        <taxon>Pseudomonadati</taxon>
        <taxon>Bacteroidota</taxon>
        <taxon>Bacteroidia</taxon>
        <taxon>Bacteroidales</taxon>
        <taxon>Porphyromonadaceae</taxon>
        <taxon>Porphyromonas</taxon>
    </lineage>
</organism>
<sequence length="300" mass="35515">MAKYYATIAGLPNIGVDDRKLPFGSQYFVGELKSVLTPHDWHLLSILRMEEEQHFLIDFLTDAEKAKEAKEQPTLFSYEELEEALSLLKKGAKLKKNALPRYFFPFFEAFVLDKGEEEEQDEEEKREWPERLEDKLSDFYYAYAMECGNEFVEEWSKLNLNIKNVFAAFTSRKLGWNPKEFIVGNGEVEDKLRKSTNQSFGLTEDDISYLSELTSVQNETDITRRERMIDLIKWRWLEDKTFDKVFDIEALLAYYLQLRIIERWTGLNEQIGEETFRSIVATLKRESNRSLEEFKRNQKK</sequence>